<comment type="caution">
    <text evidence="2">The sequence shown here is derived from an EMBL/GenBank/DDBJ whole genome shotgun (WGS) entry which is preliminary data.</text>
</comment>
<name>A0ABR6XV70_9BURK</name>
<accession>A0ABR6XV70</accession>
<evidence type="ECO:0000313" key="3">
    <source>
        <dbReference type="Proteomes" id="UP000643610"/>
    </source>
</evidence>
<dbReference type="InterPro" id="IPR021139">
    <property type="entry name" value="NYN"/>
</dbReference>
<evidence type="ECO:0000259" key="1">
    <source>
        <dbReference type="Pfam" id="PF01936"/>
    </source>
</evidence>
<gene>
    <name evidence="2" type="ORF">H8K33_17745</name>
</gene>
<dbReference type="CDD" id="cd18722">
    <property type="entry name" value="PIN_NicB-like"/>
    <property type="match status" value="1"/>
</dbReference>
<sequence length="246" mass="28362">MKLDFTAPVARAAGFFLWGVKLTKRRIACFVDGFNLYHALTDLDYHPRTKKRLNQKNHFKWLDIKSMVSAFITPSNEEITDVYYFSAFATWLPDAYQRHLKYVKALEASGVTVIMGHFKKKSAKCKSCGSVWDTHEEKETDVNFGIHLVDKAHKNLFDKALILTADTDLVPAIKLVRQTFPDKDVDAVIPELRFQNALELRNACSNAKRIKEHHIERNLFPEKIDDANGNIITRPESYKPPVKRQR</sequence>
<dbReference type="Pfam" id="PF01936">
    <property type="entry name" value="NYN"/>
    <property type="match status" value="1"/>
</dbReference>
<evidence type="ECO:0000313" key="2">
    <source>
        <dbReference type="EMBL" id="MBC3833359.1"/>
    </source>
</evidence>
<dbReference type="Gene3D" id="3.40.50.1010">
    <property type="entry name" value="5'-nuclease"/>
    <property type="match status" value="1"/>
</dbReference>
<feature type="domain" description="NYN" evidence="1">
    <location>
        <begin position="26"/>
        <end position="205"/>
    </location>
</feature>
<dbReference type="Proteomes" id="UP000643610">
    <property type="component" value="Unassembled WGS sequence"/>
</dbReference>
<dbReference type="RefSeq" id="WP_186892405.1">
    <property type="nucleotide sequence ID" value="NZ_JACOFU010000009.1"/>
</dbReference>
<protein>
    <submittedName>
        <fullName evidence="2">NYN domain-containing protein</fullName>
    </submittedName>
</protein>
<keyword evidence="3" id="KW-1185">Reference proteome</keyword>
<reference evidence="2 3" key="1">
    <citation type="submission" date="2020-08" db="EMBL/GenBank/DDBJ databases">
        <title>Novel species isolated from subtropical streams in China.</title>
        <authorList>
            <person name="Lu H."/>
        </authorList>
    </citation>
    <scope>NUCLEOTIDE SEQUENCE [LARGE SCALE GENOMIC DNA]</scope>
    <source>
        <strain evidence="2 3">KCTC 52442</strain>
    </source>
</reference>
<dbReference type="EMBL" id="JACOFU010000009">
    <property type="protein sequence ID" value="MBC3833359.1"/>
    <property type="molecule type" value="Genomic_DNA"/>
</dbReference>
<organism evidence="2 3">
    <name type="scientific">Undibacterium amnicola</name>
    <dbReference type="NCBI Taxonomy" id="1834038"/>
    <lineage>
        <taxon>Bacteria</taxon>
        <taxon>Pseudomonadati</taxon>
        <taxon>Pseudomonadota</taxon>
        <taxon>Betaproteobacteria</taxon>
        <taxon>Burkholderiales</taxon>
        <taxon>Oxalobacteraceae</taxon>
        <taxon>Undibacterium</taxon>
    </lineage>
</organism>
<proteinExistence type="predicted"/>